<evidence type="ECO:0000256" key="4">
    <source>
        <dbReference type="ARBA" id="ARBA00022978"/>
    </source>
</evidence>
<feature type="chain" id="PRO_5036165152" description="Elicitin" evidence="8">
    <location>
        <begin position="22"/>
        <end position="206"/>
    </location>
</feature>
<evidence type="ECO:0000256" key="1">
    <source>
        <dbReference type="ARBA" id="ARBA00004613"/>
    </source>
</evidence>
<dbReference type="OrthoDB" id="127349at2759"/>
<name>A0A6A3M2Z9_9STRA</name>
<dbReference type="InterPro" id="IPR002200">
    <property type="entry name" value="Elicitin"/>
</dbReference>
<dbReference type="Pfam" id="PF00964">
    <property type="entry name" value="Elicitin"/>
    <property type="match status" value="1"/>
</dbReference>
<dbReference type="EMBL" id="QXFU01001421">
    <property type="protein sequence ID" value="KAE9002743.1"/>
    <property type="molecule type" value="Genomic_DNA"/>
</dbReference>
<dbReference type="GO" id="GO:0005576">
    <property type="term" value="C:extracellular region"/>
    <property type="evidence" value="ECO:0007669"/>
    <property type="project" value="UniProtKB-SubCell"/>
</dbReference>
<keyword evidence="13" id="KW-1185">Reference proteome</keyword>
<proteinExistence type="inferred from homology"/>
<evidence type="ECO:0000256" key="6">
    <source>
        <dbReference type="SAM" id="MobiDB-lite"/>
    </source>
</evidence>
<gene>
    <name evidence="10" type="ORF">PR001_g12586</name>
    <name evidence="9" type="ORF">PR002_g17551</name>
    <name evidence="11" type="ORF">PR003_g18157</name>
</gene>
<dbReference type="SMART" id="SM01187">
    <property type="entry name" value="Elicitin"/>
    <property type="match status" value="1"/>
</dbReference>
<dbReference type="Proteomes" id="UP000434957">
    <property type="component" value="Unassembled WGS sequence"/>
</dbReference>
<evidence type="ECO:0000313" key="12">
    <source>
        <dbReference type="Proteomes" id="UP000429607"/>
    </source>
</evidence>
<evidence type="ECO:0000256" key="5">
    <source>
        <dbReference type="ARBA" id="ARBA00023157"/>
    </source>
</evidence>
<evidence type="ECO:0000256" key="2">
    <source>
        <dbReference type="ARBA" id="ARBA00009544"/>
    </source>
</evidence>
<dbReference type="EMBL" id="QXFV01000824">
    <property type="protein sequence ID" value="KAE9024797.1"/>
    <property type="molecule type" value="Genomic_DNA"/>
</dbReference>
<dbReference type="Gene3D" id="1.10.239.10">
    <property type="entry name" value="Elicitin domain"/>
    <property type="match status" value="1"/>
</dbReference>
<feature type="compositionally biased region" description="Low complexity" evidence="6">
    <location>
        <begin position="128"/>
        <end position="168"/>
    </location>
</feature>
<comment type="subcellular location">
    <subcellularLocation>
        <location evidence="1">Secreted</location>
    </subcellularLocation>
</comment>
<evidence type="ECO:0000313" key="13">
    <source>
        <dbReference type="Proteomes" id="UP000434957"/>
    </source>
</evidence>
<sequence length="206" mass="20799">MQTSTFALLAIAGAATAAVYATDPCNLSDIKGKLLTNGTTWYDSCTTATHVDVFSLSTFPTLAQAKNISQTRDCVNYINQINQQANSLIGCETTVGDQAINFGELLTDLLKGQTGNKTKEVVVGSDSMSSSVSYSSSASTSGSSEAGSTNATTSITKKTNSSSSASAADKQESGKSAAAGSSAGVAVTATFSVVAAAVTTVLAFAL</sequence>
<feature type="transmembrane region" description="Helical" evidence="7">
    <location>
        <begin position="183"/>
        <end position="205"/>
    </location>
</feature>
<accession>A0A6A3M2Z9</accession>
<keyword evidence="7" id="KW-0812">Transmembrane</keyword>
<dbReference type="GO" id="GO:0052040">
    <property type="term" value="P:symbiont-mediated perturbation of host programmed cell death"/>
    <property type="evidence" value="ECO:0007669"/>
    <property type="project" value="UniProtKB-KW"/>
</dbReference>
<dbReference type="AlphaFoldDB" id="A0A6A3M2Z9"/>
<evidence type="ECO:0000313" key="11">
    <source>
        <dbReference type="EMBL" id="KAE9318764.1"/>
    </source>
</evidence>
<evidence type="ECO:0008006" key="15">
    <source>
        <dbReference type="Google" id="ProtNLM"/>
    </source>
</evidence>
<keyword evidence="7" id="KW-1133">Transmembrane helix</keyword>
<comment type="caution">
    <text evidence="10">The sequence shown here is derived from an EMBL/GenBank/DDBJ whole genome shotgun (WGS) entry which is preliminary data.</text>
</comment>
<evidence type="ECO:0000256" key="8">
    <source>
        <dbReference type="SAM" id="SignalP"/>
    </source>
</evidence>
<comment type="similarity">
    <text evidence="2">Belongs to the elicitin family.</text>
</comment>
<organism evidence="10 12">
    <name type="scientific">Phytophthora rubi</name>
    <dbReference type="NCBI Taxonomy" id="129364"/>
    <lineage>
        <taxon>Eukaryota</taxon>
        <taxon>Sar</taxon>
        <taxon>Stramenopiles</taxon>
        <taxon>Oomycota</taxon>
        <taxon>Peronosporomycetes</taxon>
        <taxon>Peronosporales</taxon>
        <taxon>Peronosporaceae</taxon>
        <taxon>Phytophthora</taxon>
    </lineage>
</organism>
<keyword evidence="4" id="KW-0928">Hypersensitive response elicitation</keyword>
<feature type="region of interest" description="Disordered" evidence="6">
    <location>
        <begin position="128"/>
        <end position="169"/>
    </location>
</feature>
<keyword evidence="7" id="KW-0472">Membrane</keyword>
<keyword evidence="3" id="KW-0964">Secreted</keyword>
<keyword evidence="5" id="KW-1015">Disulfide bond</keyword>
<dbReference type="Proteomes" id="UP000429607">
    <property type="component" value="Unassembled WGS sequence"/>
</dbReference>
<dbReference type="InterPro" id="IPR036470">
    <property type="entry name" value="Elicitin_sf"/>
</dbReference>
<evidence type="ECO:0000313" key="10">
    <source>
        <dbReference type="EMBL" id="KAE9024797.1"/>
    </source>
</evidence>
<feature type="signal peptide" evidence="8">
    <location>
        <begin position="1"/>
        <end position="21"/>
    </location>
</feature>
<keyword evidence="8" id="KW-0732">Signal</keyword>
<evidence type="ECO:0000256" key="7">
    <source>
        <dbReference type="SAM" id="Phobius"/>
    </source>
</evidence>
<reference evidence="12 14" key="1">
    <citation type="submission" date="2018-09" db="EMBL/GenBank/DDBJ databases">
        <title>Genomic investigation of the strawberry pathogen Phytophthora fragariae indicates pathogenicity is determined by transcriptional variation in three key races.</title>
        <authorList>
            <person name="Adams T.M."/>
            <person name="Armitage A.D."/>
            <person name="Sobczyk M.K."/>
            <person name="Bates H.J."/>
            <person name="Dunwell J.M."/>
            <person name="Nellist C.F."/>
            <person name="Harrison R.J."/>
        </authorList>
    </citation>
    <scope>NUCLEOTIDE SEQUENCE [LARGE SCALE GENOMIC DNA]</scope>
    <source>
        <strain evidence="10 12">SCRP249</strain>
        <strain evidence="9 14">SCRP324</strain>
        <strain evidence="11 13">SCRP333</strain>
    </source>
</reference>
<evidence type="ECO:0000313" key="14">
    <source>
        <dbReference type="Proteomes" id="UP000435112"/>
    </source>
</evidence>
<protein>
    <recommendedName>
        <fullName evidence="15">Elicitin</fullName>
    </recommendedName>
</protein>
<evidence type="ECO:0000313" key="9">
    <source>
        <dbReference type="EMBL" id="KAE9002743.1"/>
    </source>
</evidence>
<dbReference type="Proteomes" id="UP000435112">
    <property type="component" value="Unassembled WGS sequence"/>
</dbReference>
<evidence type="ECO:0000256" key="3">
    <source>
        <dbReference type="ARBA" id="ARBA00022525"/>
    </source>
</evidence>
<dbReference type="EMBL" id="QXFT01001434">
    <property type="protein sequence ID" value="KAE9318764.1"/>
    <property type="molecule type" value="Genomic_DNA"/>
</dbReference>
<dbReference type="SUPFAM" id="SSF48647">
    <property type="entry name" value="Fungal elicitin"/>
    <property type="match status" value="1"/>
</dbReference>